<dbReference type="PROSITE" id="PS51273">
    <property type="entry name" value="GATASE_TYPE_1"/>
    <property type="match status" value="1"/>
</dbReference>
<reference evidence="2" key="1">
    <citation type="submission" date="2023-03" db="EMBL/GenBank/DDBJ databases">
        <title>Andean soil-derived lignocellulolytic bacterial consortium as a source of novel taxa and putative plastic-active enzymes.</title>
        <authorList>
            <person name="Diaz-Garcia L."/>
            <person name="Chuvochina M."/>
            <person name="Feuerriegel G."/>
            <person name="Bunk B."/>
            <person name="Sproer C."/>
            <person name="Streit W.R."/>
            <person name="Rodriguez L.M."/>
            <person name="Overmann J."/>
            <person name="Jimenez D.J."/>
        </authorList>
    </citation>
    <scope>NUCLEOTIDE SEQUENCE</scope>
    <source>
        <strain evidence="2">MAG 7</strain>
    </source>
</reference>
<organism evidence="2 3">
    <name type="scientific">Candidatus Pseudobacter hemicellulosilyticus</name>
    <dbReference type="NCBI Taxonomy" id="3121375"/>
    <lineage>
        <taxon>Bacteria</taxon>
        <taxon>Pseudomonadati</taxon>
        <taxon>Bacteroidota</taxon>
        <taxon>Chitinophagia</taxon>
        <taxon>Chitinophagales</taxon>
        <taxon>Chitinophagaceae</taxon>
        <taxon>Pseudobacter</taxon>
    </lineage>
</organism>
<feature type="domain" description="Glutamine amidotransferase" evidence="1">
    <location>
        <begin position="42"/>
        <end position="180"/>
    </location>
</feature>
<dbReference type="Gene3D" id="3.40.50.880">
    <property type="match status" value="1"/>
</dbReference>
<dbReference type="PANTHER" id="PTHR42695:SF5">
    <property type="entry name" value="GLUTAMINE AMIDOTRANSFERASE YLR126C-RELATED"/>
    <property type="match status" value="1"/>
</dbReference>
<sequence length="230" mass="25535">MQIHFIQHVPFESPGYLLQWAEEANHAISFTRTYEAAVFPDADTIALLIVMGGPMGVYDETQFPWLKAEKAFIRTVINAGKKVLGVCLGSQLVAEVLDARVYPNTQKEIGWWPLQVLPAAAGTPTAGWPSEITVFHWHGDTFDLPAGADHLFRTDACPHQGYLVNNQVAGFQFHMEVGAPEVQHMILHCGQELVPGAFIQDPASLEKGVDQYATGTRQYLKRFLDAFLDN</sequence>
<dbReference type="CDD" id="cd01741">
    <property type="entry name" value="GATase1_1"/>
    <property type="match status" value="1"/>
</dbReference>
<dbReference type="InterPro" id="IPR017926">
    <property type="entry name" value="GATASE"/>
</dbReference>
<gene>
    <name evidence="2" type="ORF">P0Y53_07955</name>
</gene>
<dbReference type="Pfam" id="PF00117">
    <property type="entry name" value="GATase"/>
    <property type="match status" value="1"/>
</dbReference>
<evidence type="ECO:0000313" key="3">
    <source>
        <dbReference type="Proteomes" id="UP001220610"/>
    </source>
</evidence>
<dbReference type="SUPFAM" id="SSF52317">
    <property type="entry name" value="Class I glutamine amidotransferase-like"/>
    <property type="match status" value="1"/>
</dbReference>
<dbReference type="InterPro" id="IPR029062">
    <property type="entry name" value="Class_I_gatase-like"/>
</dbReference>
<dbReference type="Proteomes" id="UP001220610">
    <property type="component" value="Chromosome"/>
</dbReference>
<dbReference type="InterPro" id="IPR044992">
    <property type="entry name" value="ChyE-like"/>
</dbReference>
<proteinExistence type="predicted"/>
<evidence type="ECO:0000313" key="2">
    <source>
        <dbReference type="EMBL" id="WEK37432.1"/>
    </source>
</evidence>
<name>A0AAJ6BIL9_9BACT</name>
<dbReference type="GO" id="GO:0005829">
    <property type="term" value="C:cytosol"/>
    <property type="evidence" value="ECO:0007669"/>
    <property type="project" value="TreeGrafter"/>
</dbReference>
<dbReference type="FunFam" id="3.40.50.880:FF:000033">
    <property type="entry name" value="Glutamine amidotransferase class-I"/>
    <property type="match status" value="1"/>
</dbReference>
<evidence type="ECO:0000259" key="1">
    <source>
        <dbReference type="Pfam" id="PF00117"/>
    </source>
</evidence>
<dbReference type="AlphaFoldDB" id="A0AAJ6BIL9"/>
<dbReference type="PANTHER" id="PTHR42695">
    <property type="entry name" value="GLUTAMINE AMIDOTRANSFERASE YLR126C-RELATED"/>
    <property type="match status" value="1"/>
</dbReference>
<accession>A0AAJ6BIL9</accession>
<dbReference type="EMBL" id="CP119311">
    <property type="protein sequence ID" value="WEK37432.1"/>
    <property type="molecule type" value="Genomic_DNA"/>
</dbReference>
<protein>
    <submittedName>
        <fullName evidence="2">Amidotransferase</fullName>
    </submittedName>
</protein>